<reference evidence="1 2" key="1">
    <citation type="journal article" date="2011" name="Cell">
        <title>Insight into structure and assembly of the nuclear pore complex by utilizing the genome of a eukaryotic thermophile.</title>
        <authorList>
            <person name="Amlacher S."/>
            <person name="Sarges P."/>
            <person name="Flemming D."/>
            <person name="van Noort V."/>
            <person name="Kunze R."/>
            <person name="Devos D.P."/>
            <person name="Arumugam M."/>
            <person name="Bork P."/>
            <person name="Hurt E."/>
        </authorList>
    </citation>
    <scope>NUCLEOTIDE SEQUENCE [LARGE SCALE GENOMIC DNA]</scope>
    <source>
        <strain evidence="2">DSM 1495 / CBS 144.50 / IMI 039719</strain>
    </source>
</reference>
<evidence type="ECO:0000313" key="1">
    <source>
        <dbReference type="EMBL" id="EGS18481.1"/>
    </source>
</evidence>
<name>G0SD51_CHATD</name>
<protein>
    <submittedName>
        <fullName evidence="1">Uncharacterized protein</fullName>
    </submittedName>
</protein>
<dbReference type="AlphaFoldDB" id="G0SD51"/>
<gene>
    <name evidence="1" type="ORF">CTHT_0050830</name>
</gene>
<dbReference type="Proteomes" id="UP000008066">
    <property type="component" value="Unassembled WGS sequence"/>
</dbReference>
<dbReference type="GeneID" id="18259121"/>
<sequence>MRQVDLQKNDKLEKRDDISNLILPIIRGKDDDANIVEAPSKIPKVLELLPSPTLTIEPTLPPPPPPLPQKGYSELTWCTDRFDKAVLKAIEREQIYRHMARLRKYIEGSLYTAAGIPDSHVYWKAPYARHFTCCVRGCPQLGKQFRRARRFWKHLRESLWHWKLVSERPITYLNELYFSTEDPVILRFDAPAEKEHGWDFPILHSGGHSGVDIAI</sequence>
<accession>G0SD51</accession>
<proteinExistence type="predicted"/>
<dbReference type="EMBL" id="GL988045">
    <property type="protein sequence ID" value="EGS18481.1"/>
    <property type="molecule type" value="Genomic_DNA"/>
</dbReference>
<organism evidence="2">
    <name type="scientific">Chaetomium thermophilum (strain DSM 1495 / CBS 144.50 / IMI 039719)</name>
    <name type="common">Thermochaetoides thermophila</name>
    <dbReference type="NCBI Taxonomy" id="759272"/>
    <lineage>
        <taxon>Eukaryota</taxon>
        <taxon>Fungi</taxon>
        <taxon>Dikarya</taxon>
        <taxon>Ascomycota</taxon>
        <taxon>Pezizomycotina</taxon>
        <taxon>Sordariomycetes</taxon>
        <taxon>Sordariomycetidae</taxon>
        <taxon>Sordariales</taxon>
        <taxon>Chaetomiaceae</taxon>
        <taxon>Thermochaetoides</taxon>
    </lineage>
</organism>
<keyword evidence="2" id="KW-1185">Reference proteome</keyword>
<dbReference type="KEGG" id="cthr:CTHT_0050830"/>
<evidence type="ECO:0000313" key="2">
    <source>
        <dbReference type="Proteomes" id="UP000008066"/>
    </source>
</evidence>
<dbReference type="RefSeq" id="XP_006695426.1">
    <property type="nucleotide sequence ID" value="XM_006695363.1"/>
</dbReference>
<dbReference type="HOGENOM" id="CLU_1283132_0_0_1"/>